<evidence type="ECO:0000256" key="1">
    <source>
        <dbReference type="SAM" id="Phobius"/>
    </source>
</evidence>
<name>A0A1G4I8D1_TRYEQ</name>
<proteinExistence type="predicted"/>
<dbReference type="VEuPathDB" id="TriTrypDB:TEOVI_000742100"/>
<protein>
    <submittedName>
        <fullName evidence="2">Uncharacterized protein</fullName>
    </submittedName>
</protein>
<evidence type="ECO:0000313" key="3">
    <source>
        <dbReference type="Proteomes" id="UP000195570"/>
    </source>
</evidence>
<dbReference type="AlphaFoldDB" id="A0A1G4I8D1"/>
<dbReference type="RefSeq" id="XP_067079238.1">
    <property type="nucleotide sequence ID" value="XM_067223137.1"/>
</dbReference>
<sequence>MYKLELLCTWIGSWFAGDTPSRSTERQGKENMQITKPLREHQEEWVGGVISSICFIVRHPLGTVCRYSDMIPQVLCVYMCVCRPQNSGGMRKRGVINTFMRLLLYGNLPSFTLSNHHIHVDEYVPLLLLFLASLSYLLHFMVPLPGA</sequence>
<reference evidence="2" key="1">
    <citation type="submission" date="2016-09" db="EMBL/GenBank/DDBJ databases">
        <authorList>
            <person name="Hebert L."/>
            <person name="Moumen B."/>
        </authorList>
    </citation>
    <scope>NUCLEOTIDE SEQUENCE [LARGE SCALE GENOMIC DNA]</scope>
    <source>
        <strain evidence="2">OVI</strain>
    </source>
</reference>
<keyword evidence="1" id="KW-0812">Transmembrane</keyword>
<dbReference type="EMBL" id="CZPT02000861">
    <property type="protein sequence ID" value="SCU67994.1"/>
    <property type="molecule type" value="Genomic_DNA"/>
</dbReference>
<gene>
    <name evidence="2" type="ORF">TEOVI_000742100</name>
</gene>
<keyword evidence="1" id="KW-0472">Membrane</keyword>
<dbReference type="GeneID" id="92381355"/>
<dbReference type="Proteomes" id="UP000195570">
    <property type="component" value="Unassembled WGS sequence"/>
</dbReference>
<keyword evidence="1" id="KW-1133">Transmembrane helix</keyword>
<organism evidence="2 3">
    <name type="scientific">Trypanosoma equiperdum</name>
    <dbReference type="NCBI Taxonomy" id="5694"/>
    <lineage>
        <taxon>Eukaryota</taxon>
        <taxon>Discoba</taxon>
        <taxon>Euglenozoa</taxon>
        <taxon>Kinetoplastea</taxon>
        <taxon>Metakinetoplastina</taxon>
        <taxon>Trypanosomatida</taxon>
        <taxon>Trypanosomatidae</taxon>
        <taxon>Trypanosoma</taxon>
    </lineage>
</organism>
<accession>A0A1G4I8D1</accession>
<keyword evidence="3" id="KW-1185">Reference proteome</keyword>
<comment type="caution">
    <text evidence="2">The sequence shown here is derived from an EMBL/GenBank/DDBJ whole genome shotgun (WGS) entry which is preliminary data.</text>
</comment>
<evidence type="ECO:0000313" key="2">
    <source>
        <dbReference type="EMBL" id="SCU67994.1"/>
    </source>
</evidence>
<feature type="transmembrane region" description="Helical" evidence="1">
    <location>
        <begin position="123"/>
        <end position="142"/>
    </location>
</feature>